<keyword evidence="3" id="KW-1185">Reference proteome</keyword>
<reference evidence="2 3" key="1">
    <citation type="submission" date="2014-05" db="EMBL/GenBank/DDBJ databases">
        <title>Draft genome sequence of a rare smut relative, Tilletiaria anomala UBC 951.</title>
        <authorList>
            <consortium name="DOE Joint Genome Institute"/>
            <person name="Toome M."/>
            <person name="Kuo A."/>
            <person name="Henrissat B."/>
            <person name="Lipzen A."/>
            <person name="Tritt A."/>
            <person name="Yoshinaga Y."/>
            <person name="Zane M."/>
            <person name="Barry K."/>
            <person name="Grigoriev I.V."/>
            <person name="Spatafora J.W."/>
            <person name="Aimea M.C."/>
        </authorList>
    </citation>
    <scope>NUCLEOTIDE SEQUENCE [LARGE SCALE GENOMIC DNA]</scope>
    <source>
        <strain evidence="2 3">UBC 951</strain>
    </source>
</reference>
<comment type="caution">
    <text evidence="2">The sequence shown here is derived from an EMBL/GenBank/DDBJ whole genome shotgun (WGS) entry which is preliminary data.</text>
</comment>
<proteinExistence type="predicted"/>
<dbReference type="GO" id="GO:0030008">
    <property type="term" value="C:TRAPP complex"/>
    <property type="evidence" value="ECO:0007669"/>
    <property type="project" value="TreeGrafter"/>
</dbReference>
<dbReference type="Proteomes" id="UP000027361">
    <property type="component" value="Unassembled WGS sequence"/>
</dbReference>
<dbReference type="GeneID" id="25267094"/>
<dbReference type="GO" id="GO:0005794">
    <property type="term" value="C:Golgi apparatus"/>
    <property type="evidence" value="ECO:0007669"/>
    <property type="project" value="TreeGrafter"/>
</dbReference>
<feature type="region of interest" description="Disordered" evidence="1">
    <location>
        <begin position="81"/>
        <end position="115"/>
    </location>
</feature>
<feature type="region of interest" description="Disordered" evidence="1">
    <location>
        <begin position="1"/>
        <end position="27"/>
    </location>
</feature>
<organism evidence="2 3">
    <name type="scientific">Tilletiaria anomala (strain ATCC 24038 / CBS 436.72 / UBC 951)</name>
    <dbReference type="NCBI Taxonomy" id="1037660"/>
    <lineage>
        <taxon>Eukaryota</taxon>
        <taxon>Fungi</taxon>
        <taxon>Dikarya</taxon>
        <taxon>Basidiomycota</taxon>
        <taxon>Ustilaginomycotina</taxon>
        <taxon>Exobasidiomycetes</taxon>
        <taxon>Georgefischeriales</taxon>
        <taxon>Tilletiariaceae</taxon>
        <taxon>Tilletiaria</taxon>
    </lineage>
</organism>
<dbReference type="AlphaFoldDB" id="A0A066WGW5"/>
<dbReference type="InParanoid" id="A0A066WGW5"/>
<gene>
    <name evidence="2" type="ORF">K437DRAFT_292434</name>
</gene>
<dbReference type="SUPFAM" id="SSF48452">
    <property type="entry name" value="TPR-like"/>
    <property type="match status" value="1"/>
</dbReference>
<dbReference type="Gene3D" id="1.25.40.10">
    <property type="entry name" value="Tetratricopeptide repeat domain"/>
    <property type="match status" value="1"/>
</dbReference>
<feature type="region of interest" description="Disordered" evidence="1">
    <location>
        <begin position="260"/>
        <end position="281"/>
    </location>
</feature>
<dbReference type="OMA" id="ICAMSED"/>
<dbReference type="OrthoDB" id="428342at2759"/>
<dbReference type="EMBL" id="JMSN01000003">
    <property type="protein sequence ID" value="KDN53237.1"/>
    <property type="molecule type" value="Genomic_DNA"/>
</dbReference>
<dbReference type="HOGENOM" id="CLU_028756_0_0_1"/>
<accession>A0A066WGW5</accession>
<evidence type="ECO:0000313" key="3">
    <source>
        <dbReference type="Proteomes" id="UP000027361"/>
    </source>
</evidence>
<dbReference type="InterPro" id="IPR011990">
    <property type="entry name" value="TPR-like_helical_dom_sf"/>
</dbReference>
<protein>
    <recommendedName>
        <fullName evidence="4">TPR-like protein</fullName>
    </recommendedName>
</protein>
<dbReference type="PANTHER" id="PTHR21581:SF6">
    <property type="entry name" value="TRAFFICKING PROTEIN PARTICLE COMPLEX SUBUNIT 12"/>
    <property type="match status" value="1"/>
</dbReference>
<sequence length="581" mass="63154">MRCEKICAMSEDVDERPSPSKLAVPPTLDASLQTPLSAGQSFQRADASSLLEDGDELAVQMTQEDAAPSKSVNLAPAFIGAPCDDPSAQSTSSIQADEPPAAGSANIGRTSTVPSVDQLYDRGTQRANPLELPGISVPALAHPSLFMELPTSDAIGALLAKHIAPNLRPSRDLSGRWPPGEIASLPTAIHTNSWRRVAQSARSHIIAFGAAMMEGRGGAAEILVWWNVRLHALWRLRLHAQVSREIEALWGVLENTVISSDASAPSPEQPDGLEGQRTRPQQRTLVDSPIVPFALQVLRAKQPRLHGEHAIALDRCSALLRKCQGTARRFATAAEKCEGDARTTCQKCQVMWNDRASRVTLITASLLVEIKDYRSAINVLAPLLSSASPASQDPYFLSGIGRMYLQCGMLQFARQTFQRCSKVAQDSLSKVDTVPPRLMEEDSAAAPAMKRATQLRAMLATDQALLHVAHGEFKQAEEALRPLFPSDWRLAGQHNLDLANQLSNLAVILFYQGQLEEPVEMLETLLRDGPSAISTTDSLIFNLVTFHELGRDDSIMDKRRILLEVAQWAGEGISTSALKLA</sequence>
<evidence type="ECO:0008006" key="4">
    <source>
        <dbReference type="Google" id="ProtNLM"/>
    </source>
</evidence>
<dbReference type="RefSeq" id="XP_013246076.1">
    <property type="nucleotide sequence ID" value="XM_013390622.1"/>
</dbReference>
<dbReference type="STRING" id="1037660.A0A066WGW5"/>
<evidence type="ECO:0000256" key="1">
    <source>
        <dbReference type="SAM" id="MobiDB-lite"/>
    </source>
</evidence>
<dbReference type="PANTHER" id="PTHR21581">
    <property type="entry name" value="D-ALANYL-D-ALANINE CARBOXYPEPTIDASE"/>
    <property type="match status" value="1"/>
</dbReference>
<name>A0A066WGW5_TILAU</name>
<evidence type="ECO:0000313" key="2">
    <source>
        <dbReference type="EMBL" id="KDN53237.1"/>
    </source>
</evidence>